<dbReference type="Gene3D" id="2.160.20.10">
    <property type="entry name" value="Single-stranded right-handed beta-helix, Pectin lyase-like"/>
    <property type="match status" value="1"/>
</dbReference>
<accession>A0A2V1P5J4</accession>
<feature type="domain" description="Rhamnogalacturonase A/B/Epimerase-like pectate lyase" evidence="1">
    <location>
        <begin position="188"/>
        <end position="254"/>
    </location>
</feature>
<organism evidence="2 3">
    <name type="scientific">Salibaculum griseiflavum</name>
    <dbReference type="NCBI Taxonomy" id="1914409"/>
    <lineage>
        <taxon>Bacteria</taxon>
        <taxon>Pseudomonadati</taxon>
        <taxon>Pseudomonadota</taxon>
        <taxon>Alphaproteobacteria</taxon>
        <taxon>Rhodobacterales</taxon>
        <taxon>Roseobacteraceae</taxon>
        <taxon>Salibaculum</taxon>
    </lineage>
</organism>
<proteinExistence type="predicted"/>
<reference evidence="3" key="1">
    <citation type="submission" date="2018-05" db="EMBL/GenBank/DDBJ databases">
        <authorList>
            <person name="Du Z."/>
            <person name="Wang X."/>
        </authorList>
    </citation>
    <scope>NUCLEOTIDE SEQUENCE [LARGE SCALE GENOMIC DNA]</scope>
    <source>
        <strain evidence="3">WDS4C29</strain>
    </source>
</reference>
<name>A0A2V1P5J4_9RHOB</name>
<evidence type="ECO:0000313" key="2">
    <source>
        <dbReference type="EMBL" id="PWG17781.1"/>
    </source>
</evidence>
<dbReference type="AlphaFoldDB" id="A0A2V1P5J4"/>
<comment type="caution">
    <text evidence="2">The sequence shown here is derived from an EMBL/GenBank/DDBJ whole genome shotgun (WGS) entry which is preliminary data.</text>
</comment>
<dbReference type="RefSeq" id="WP_109387635.1">
    <property type="nucleotide sequence ID" value="NZ_QETF01000004.1"/>
</dbReference>
<gene>
    <name evidence="2" type="ORF">DFK10_04980</name>
</gene>
<dbReference type="InterPro" id="IPR011050">
    <property type="entry name" value="Pectin_lyase_fold/virulence"/>
</dbReference>
<dbReference type="SUPFAM" id="SSF51126">
    <property type="entry name" value="Pectin lyase-like"/>
    <property type="match status" value="1"/>
</dbReference>
<dbReference type="Pfam" id="PF12708">
    <property type="entry name" value="Pect-lyase_RHGA_epim"/>
    <property type="match status" value="1"/>
</dbReference>
<evidence type="ECO:0000313" key="3">
    <source>
        <dbReference type="Proteomes" id="UP000245293"/>
    </source>
</evidence>
<dbReference type="Proteomes" id="UP000245293">
    <property type="component" value="Unassembled WGS sequence"/>
</dbReference>
<dbReference type="OrthoDB" id="7749009at2"/>
<sequence>MNKVITDGLVLMPPAFADGLDVWSSGDGTPGSDTYAGSGTGVFVPADQDFGGCIEISKANSVQKLRHMGATLIRPGCYLRVTARVKAVSGALPNVRIAGFPLWPDGSVLGGVTKEGPEITLTAYGEVVEISAIIGTGPRGGVDMVWSKAGSAHIGLDLTGPSGGLVRIDDIRIEDVTGAFLRDMMGVVDVRDYGAVGDGVTDDRDAFEAADLDAGGREVLVSAGTYFLGDNVTIQNQIRFEGTVTMAPDHRLVFQKNFDFATYADAFGDEELAFKKAFQALLNFSDHESLDLCGRRISLSEPVDAFAAVVNKPAFEVRRVIRNGQLQPDPGAAWDTEIVTSQASYSVASARTLTNVVNAASIPVGALVTGNGVGREVYVKAVDVPGQEVTLSSSLFDAEGTQVFTFTRFKYLLDFSGFDRLSALELEDIDFHCKGIASCVMLAPDGHSMRMRDCQFNKPKDRAITSPGTGCNGLDIFGCVFNSNEQSLPLSDRTTLCFNINHNDATVRNNRAARFKHFGVLGGNGNLITGNHWYMGDNETQGVRQAGIILTSHNCVSTITANYIDNSFVELTNEHDAHPDAQNEYTFGGLTMTGNICVCSDVAPWFSWIVVKPYGQNHSIQGLNVSGNVFRTYSGNIDRVEHIDTTYADLDFNTMRNITFSGNVFNGVNQQVRNPYSDIHNQQTEDSVWIVDTGTFLPFGGWTRTIESVEPVQAITNSSGQTVFHQPYIDPVNGANTHEFRVVWPEPVKGKIRFCVRMDNPA</sequence>
<protein>
    <recommendedName>
        <fullName evidence="1">Rhamnogalacturonase A/B/Epimerase-like pectate lyase domain-containing protein</fullName>
    </recommendedName>
</protein>
<dbReference type="EMBL" id="QETF01000004">
    <property type="protein sequence ID" value="PWG17781.1"/>
    <property type="molecule type" value="Genomic_DNA"/>
</dbReference>
<dbReference type="InterPro" id="IPR012334">
    <property type="entry name" value="Pectin_lyas_fold"/>
</dbReference>
<keyword evidence="3" id="KW-1185">Reference proteome</keyword>
<evidence type="ECO:0000259" key="1">
    <source>
        <dbReference type="Pfam" id="PF12708"/>
    </source>
</evidence>
<dbReference type="InterPro" id="IPR024535">
    <property type="entry name" value="RHGA/B-epi-like_pectate_lyase"/>
</dbReference>